<name>A0A1G8WEF6_9BACI</name>
<evidence type="ECO:0000313" key="2">
    <source>
        <dbReference type="EMBL" id="SDJ76075.1"/>
    </source>
</evidence>
<sequence>MATNTNKFGLYKKDPATDGADTFNIETMLNENWDEIDAQAQKEIPVSDTEPADPTVDPLWFDTSGTNPVLRHYDGTAYQPVGEVNQEDLNAHINASNPHGITTAKIGAEPSFIKNTAFNKNFGTTSGTVAEGSYAKQTRDQVTTHQADETNPHNVTKSQVGLGNVTDDQQATKTEFDNHTGTANIHRKITFGTADPTGGSDGDIYFQYE</sequence>
<accession>A0A1G8WEF6</accession>
<reference evidence="3" key="1">
    <citation type="submission" date="2016-10" db="EMBL/GenBank/DDBJ databases">
        <authorList>
            <person name="Varghese N."/>
            <person name="Submissions S."/>
        </authorList>
    </citation>
    <scope>NUCLEOTIDE SEQUENCE [LARGE SCALE GENOMIC DNA]</scope>
    <source>
        <strain evidence="3">DSM 4771</strain>
    </source>
</reference>
<protein>
    <recommendedName>
        <fullName evidence="4">Tail fiber protein</fullName>
    </recommendedName>
</protein>
<evidence type="ECO:0008006" key="4">
    <source>
        <dbReference type="Google" id="ProtNLM"/>
    </source>
</evidence>
<proteinExistence type="predicted"/>
<keyword evidence="3" id="KW-1185">Reference proteome</keyword>
<dbReference type="EMBL" id="FNEV01000015">
    <property type="protein sequence ID" value="SDJ76075.1"/>
    <property type="molecule type" value="Genomic_DNA"/>
</dbReference>
<dbReference type="AlphaFoldDB" id="A0A1G8WEF6"/>
<dbReference type="STRING" id="86666.SAMN04490247_3120"/>
<dbReference type="RefSeq" id="WP_093194772.1">
    <property type="nucleotide sequence ID" value="NZ_FNEV01000015.1"/>
</dbReference>
<dbReference type="OrthoDB" id="2842596at2"/>
<evidence type="ECO:0000313" key="3">
    <source>
        <dbReference type="Proteomes" id="UP000199225"/>
    </source>
</evidence>
<dbReference type="Proteomes" id="UP000199225">
    <property type="component" value="Unassembled WGS sequence"/>
</dbReference>
<gene>
    <name evidence="2" type="ORF">SAMN04490247_3120</name>
</gene>
<organism evidence="2 3">
    <name type="scientific">Salimicrobium halophilum</name>
    <dbReference type="NCBI Taxonomy" id="86666"/>
    <lineage>
        <taxon>Bacteria</taxon>
        <taxon>Bacillati</taxon>
        <taxon>Bacillota</taxon>
        <taxon>Bacilli</taxon>
        <taxon>Bacillales</taxon>
        <taxon>Bacillaceae</taxon>
        <taxon>Salimicrobium</taxon>
    </lineage>
</organism>
<evidence type="ECO:0000256" key="1">
    <source>
        <dbReference type="SAM" id="MobiDB-lite"/>
    </source>
</evidence>
<feature type="region of interest" description="Disordered" evidence="1">
    <location>
        <begin position="1"/>
        <end position="20"/>
    </location>
</feature>